<feature type="domain" description="ILEI/PANDER" evidence="6">
    <location>
        <begin position="966"/>
        <end position="1052"/>
    </location>
</feature>
<evidence type="ECO:0008006" key="9">
    <source>
        <dbReference type="Google" id="ProtNLM"/>
    </source>
</evidence>
<feature type="region of interest" description="Disordered" evidence="4">
    <location>
        <begin position="280"/>
        <end position="301"/>
    </location>
</feature>
<evidence type="ECO:0000256" key="4">
    <source>
        <dbReference type="SAM" id="MobiDB-lite"/>
    </source>
</evidence>
<dbReference type="GO" id="GO:0005856">
    <property type="term" value="C:cytoskeleton"/>
    <property type="evidence" value="ECO:0007669"/>
    <property type="project" value="TreeGrafter"/>
</dbReference>
<dbReference type="InterPro" id="IPR044822">
    <property type="entry name" value="Myb_DNA-bind_4"/>
</dbReference>
<dbReference type="InterPro" id="IPR039477">
    <property type="entry name" value="ILEI/PANDER_dom"/>
</dbReference>
<sequence>MYIMTEDDVKRLIEFRASNEALFTGKRNSAKIAWSTILKGLGLEGKLTADQIAKKWDNLRTKYKDLKQPYQGQDTTGAVVESWPWFHIMDEAMQGRLYNSNLVLSPENAAHHGHRGHSHSSHNQENTDILEFLIKTEMEDSVAAEAVEDDGVVHTDAPPTEGVPMGWRRMSECSYKMTEAETERMIKLRAANEALFTGRKHSAKPAWRAILYELGLQGKLTTDQLAKKWDNLKRRYKELKFPTRGSETNPSSWPWFYRMNDAMEGRFSGAAPILTPIVEDEDEDCESLSPTPKKRARRSRGGMAEFLTESEMDLLVDHEDKNGSSTLGELQRMTEFTYKLTEDDTRRLIELRAANESLFTGRRNTAKPAWRGIVKEMGLTGKITPDQVAKKWDNLKTKFKDLKFPPRGMENQTNPASWPWFQLMNDALEGRLVGKAPKVTPIWTNEEDAVFGSSPPPDRDCLMAERSSVSELESMVGGESAENDGNVTYIDASGEECSTPTDLSYKMTDHDTRRMIKLRASNEALFTGKRNAAKMAWKAILKELGLQGKVSTYQMAKKWDNLKRRYKDLKYPPVGMESAADGASSWPWFHLMNEAMEGRLSNSAPLLTPGTLDDDQHPDPAPRHRPRPAVHPPPATSTDYVQEAFCDATEQNQRGPEVCDGTLGGLEREWEMVERERTALEREREMVERDRAAVERERAAVQAERLWLDRERAAVERDRAMVEQERVALSRDREVLDQRALMLNSTRTPWGTEHVPVKESLSEIWTPTTLTDQRRTWTRCTAAGGGCRSSIRRLDLAGGQVLETSTVHSVMNLACTCASQACAASRSSERHAALLNTCGERSVSRTRWNSVVVWKRTNPAGKMVKKRDRKKILLCTFVSGIIVIAIVLLKAHEPLTVFPLQLVPRLEPSEVYTKAQPDGSCATPSDCPSAHLSFYLQTGAANIVAPKICIQNKLVLGAGLMNAGVGINIAIINGKTGDVVNMGNFDMYSGEVKPLIDFLKSVEAGSIVLMVSYDEPASKLNDEARQLIADLGSSLIRSLGFRDNWLFVGGKGTIVKSNFEKGLRVAGTTRKSVRVQPEHFSEMNPNEPL</sequence>
<keyword evidence="1 2" id="KW-0430">Lectin</keyword>
<accession>A0AAV6SYF3</accession>
<dbReference type="Pfam" id="PF15711">
    <property type="entry name" value="ILEI"/>
    <property type="match status" value="1"/>
</dbReference>
<keyword evidence="8" id="KW-1185">Reference proteome</keyword>
<name>A0AAV6SYF3_SOLSE</name>
<evidence type="ECO:0000313" key="8">
    <source>
        <dbReference type="Proteomes" id="UP000693946"/>
    </source>
</evidence>
<feature type="coiled-coil region" evidence="3">
    <location>
        <begin position="663"/>
        <end position="704"/>
    </location>
</feature>
<keyword evidence="3" id="KW-0175">Coiled coil</keyword>
<evidence type="ECO:0000259" key="6">
    <source>
        <dbReference type="Pfam" id="PF15711"/>
    </source>
</evidence>
<proteinExistence type="predicted"/>
<comment type="caution">
    <text evidence="7">The sequence shown here is derived from an EMBL/GenBank/DDBJ whole genome shotgun (WGS) entry which is preliminary data.</text>
</comment>
<dbReference type="Proteomes" id="UP000693946">
    <property type="component" value="Linkage Group LG10"/>
</dbReference>
<dbReference type="GO" id="GO:0030246">
    <property type="term" value="F:carbohydrate binding"/>
    <property type="evidence" value="ECO:0007669"/>
    <property type="project" value="UniProtKB-UniRule"/>
</dbReference>
<dbReference type="SMART" id="SM00595">
    <property type="entry name" value="MADF"/>
    <property type="match status" value="4"/>
</dbReference>
<feature type="domain" description="Myb/SANT-like DNA-binding" evidence="5">
    <location>
        <begin position="340"/>
        <end position="426"/>
    </location>
</feature>
<evidence type="ECO:0000256" key="1">
    <source>
        <dbReference type="ARBA" id="ARBA00022734"/>
    </source>
</evidence>
<dbReference type="PANTHER" id="PTHR38709:SF1">
    <property type="entry name" value="DREBRIN"/>
    <property type="match status" value="1"/>
</dbReference>
<dbReference type="PANTHER" id="PTHR38709">
    <property type="entry name" value="SI:CH73-193C12.2-RELATED"/>
    <property type="match status" value="1"/>
</dbReference>
<evidence type="ECO:0000259" key="5">
    <source>
        <dbReference type="Pfam" id="PF13837"/>
    </source>
</evidence>
<evidence type="ECO:0000256" key="2">
    <source>
        <dbReference type="PROSITE-ProRule" id="PRU01375"/>
    </source>
</evidence>
<dbReference type="EMBL" id="JAGKHQ010000002">
    <property type="protein sequence ID" value="KAG7522210.1"/>
    <property type="molecule type" value="Genomic_DNA"/>
</dbReference>
<reference evidence="7 8" key="1">
    <citation type="journal article" date="2021" name="Sci. Rep.">
        <title>Chromosome anchoring in Senegalese sole (Solea senegalensis) reveals sex-associated markers and genome rearrangements in flatfish.</title>
        <authorList>
            <person name="Guerrero-Cozar I."/>
            <person name="Gomez-Garrido J."/>
            <person name="Berbel C."/>
            <person name="Martinez-Blanch J.F."/>
            <person name="Alioto T."/>
            <person name="Claros M.G."/>
            <person name="Gagnaire P.A."/>
            <person name="Manchado M."/>
        </authorList>
    </citation>
    <scope>NUCLEOTIDE SEQUENCE [LARGE SCALE GENOMIC DNA]</scope>
    <source>
        <strain evidence="7">Sse05_10M</strain>
    </source>
</reference>
<dbReference type="PROSITE" id="PS52031">
    <property type="entry name" value="GG_LECTIN"/>
    <property type="match status" value="1"/>
</dbReference>
<dbReference type="Pfam" id="PF13837">
    <property type="entry name" value="Myb_DNA-bind_4"/>
    <property type="match status" value="4"/>
</dbReference>
<feature type="region of interest" description="Disordered" evidence="4">
    <location>
        <begin position="602"/>
        <end position="637"/>
    </location>
</feature>
<feature type="domain" description="Myb/SANT-like DNA-binding" evidence="5">
    <location>
        <begin position="176"/>
        <end position="261"/>
    </location>
</feature>
<gene>
    <name evidence="7" type="ORF">JOB18_016066</name>
</gene>
<protein>
    <recommendedName>
        <fullName evidence="9">Protein FAM3C</fullName>
    </recommendedName>
</protein>
<dbReference type="AlphaFoldDB" id="A0AAV6SYF3"/>
<feature type="domain" description="Myb/SANT-like DNA-binding" evidence="5">
    <location>
        <begin position="5"/>
        <end position="91"/>
    </location>
</feature>
<evidence type="ECO:0000256" key="3">
    <source>
        <dbReference type="SAM" id="Coils"/>
    </source>
</evidence>
<organism evidence="7 8">
    <name type="scientific">Solea senegalensis</name>
    <name type="common">Senegalese sole</name>
    <dbReference type="NCBI Taxonomy" id="28829"/>
    <lineage>
        <taxon>Eukaryota</taxon>
        <taxon>Metazoa</taxon>
        <taxon>Chordata</taxon>
        <taxon>Craniata</taxon>
        <taxon>Vertebrata</taxon>
        <taxon>Euteleostomi</taxon>
        <taxon>Actinopterygii</taxon>
        <taxon>Neopterygii</taxon>
        <taxon>Teleostei</taxon>
        <taxon>Neoteleostei</taxon>
        <taxon>Acanthomorphata</taxon>
        <taxon>Carangaria</taxon>
        <taxon>Pleuronectiformes</taxon>
        <taxon>Pleuronectoidei</taxon>
        <taxon>Soleidae</taxon>
        <taxon>Solea</taxon>
    </lineage>
</organism>
<evidence type="ECO:0000313" key="7">
    <source>
        <dbReference type="EMBL" id="KAG7522210.1"/>
    </source>
</evidence>
<feature type="domain" description="Myb/SANT-like DNA-binding" evidence="5">
    <location>
        <begin position="507"/>
        <end position="594"/>
    </location>
</feature>